<dbReference type="EMBL" id="QNRK01000011">
    <property type="protein sequence ID" value="RBP13743.1"/>
    <property type="molecule type" value="Genomic_DNA"/>
</dbReference>
<dbReference type="GO" id="GO:0110001">
    <property type="term" value="C:toxin-antitoxin complex"/>
    <property type="evidence" value="ECO:0007669"/>
    <property type="project" value="InterPro"/>
</dbReference>
<sequence length="87" mass="9287">MDDEMVQDAVAKCVEAIGEAAGQIVRLESRFPNLRLSDAYSARNRLSHGYHSVDHGIPWATAMKSIPPTVEVARLALAARGDSAGAP</sequence>
<evidence type="ECO:0000256" key="2">
    <source>
        <dbReference type="ARBA" id="ARBA00022722"/>
    </source>
</evidence>
<name>A0A366FGE7_9HYPH</name>
<protein>
    <submittedName>
        <fullName evidence="4">Uncharacterized protein DUF86</fullName>
    </submittedName>
</protein>
<keyword evidence="2" id="KW-0540">Nuclease</keyword>
<evidence type="ECO:0000313" key="4">
    <source>
        <dbReference type="EMBL" id="RBP13743.1"/>
    </source>
</evidence>
<keyword evidence="3" id="KW-0378">Hydrolase</keyword>
<accession>A0A366FGE7</accession>
<dbReference type="GO" id="GO:0016787">
    <property type="term" value="F:hydrolase activity"/>
    <property type="evidence" value="ECO:0007669"/>
    <property type="project" value="UniProtKB-KW"/>
</dbReference>
<dbReference type="GO" id="GO:0004540">
    <property type="term" value="F:RNA nuclease activity"/>
    <property type="evidence" value="ECO:0007669"/>
    <property type="project" value="InterPro"/>
</dbReference>
<dbReference type="InterPro" id="IPR008201">
    <property type="entry name" value="HepT-like"/>
</dbReference>
<keyword evidence="1" id="KW-1277">Toxin-antitoxin system</keyword>
<dbReference type="AlphaFoldDB" id="A0A366FGE7"/>
<dbReference type="Proteomes" id="UP000253529">
    <property type="component" value="Unassembled WGS sequence"/>
</dbReference>
<evidence type="ECO:0000256" key="3">
    <source>
        <dbReference type="ARBA" id="ARBA00022801"/>
    </source>
</evidence>
<gene>
    <name evidence="4" type="ORF">DFR50_1115</name>
</gene>
<keyword evidence="5" id="KW-1185">Reference proteome</keyword>
<evidence type="ECO:0000256" key="1">
    <source>
        <dbReference type="ARBA" id="ARBA00022649"/>
    </source>
</evidence>
<organism evidence="4 5">
    <name type="scientific">Roseiarcus fermentans</name>
    <dbReference type="NCBI Taxonomy" id="1473586"/>
    <lineage>
        <taxon>Bacteria</taxon>
        <taxon>Pseudomonadati</taxon>
        <taxon>Pseudomonadota</taxon>
        <taxon>Alphaproteobacteria</taxon>
        <taxon>Hyphomicrobiales</taxon>
        <taxon>Roseiarcaceae</taxon>
        <taxon>Roseiarcus</taxon>
    </lineage>
</organism>
<reference evidence="4 5" key="1">
    <citation type="submission" date="2018-06" db="EMBL/GenBank/DDBJ databases">
        <title>Genomic Encyclopedia of Type Strains, Phase IV (KMG-IV): sequencing the most valuable type-strain genomes for metagenomic binning, comparative biology and taxonomic classification.</title>
        <authorList>
            <person name="Goeker M."/>
        </authorList>
    </citation>
    <scope>NUCLEOTIDE SEQUENCE [LARGE SCALE GENOMIC DNA]</scope>
    <source>
        <strain evidence="4 5">DSM 24875</strain>
    </source>
</reference>
<proteinExistence type="predicted"/>
<comment type="caution">
    <text evidence="4">The sequence shown here is derived from an EMBL/GenBank/DDBJ whole genome shotgun (WGS) entry which is preliminary data.</text>
</comment>
<evidence type="ECO:0000313" key="5">
    <source>
        <dbReference type="Proteomes" id="UP000253529"/>
    </source>
</evidence>
<dbReference type="Pfam" id="PF01934">
    <property type="entry name" value="HepT-like"/>
    <property type="match status" value="1"/>
</dbReference>